<dbReference type="SUPFAM" id="SSF89447">
    <property type="entry name" value="AbrB/MazE/MraZ-like"/>
    <property type="match status" value="1"/>
</dbReference>
<dbReference type="AlphaFoldDB" id="A0ABD7JUM0"/>
<comment type="caution">
    <text evidence="2">The sequence shown here is derived from an EMBL/GenBank/DDBJ whole genome shotgun (WGS) entry which is preliminary data.</text>
</comment>
<gene>
    <name evidence="2" type="ORF">DY940_30095</name>
</gene>
<evidence type="ECO:0000313" key="2">
    <source>
        <dbReference type="EMBL" id="RTS40255.1"/>
    </source>
</evidence>
<keyword evidence="2" id="KW-0238">DNA-binding</keyword>
<protein>
    <submittedName>
        <fullName evidence="2">AbrB/MazE/SpoVT family DNA-binding domain-containing protein</fullName>
    </submittedName>
</protein>
<dbReference type="GO" id="GO:0003677">
    <property type="term" value="F:DNA binding"/>
    <property type="evidence" value="ECO:0007669"/>
    <property type="project" value="UniProtKB-KW"/>
</dbReference>
<evidence type="ECO:0000259" key="1">
    <source>
        <dbReference type="Pfam" id="PF04014"/>
    </source>
</evidence>
<dbReference type="InterPro" id="IPR037914">
    <property type="entry name" value="SpoVT-AbrB_sf"/>
</dbReference>
<feature type="domain" description="SpoVT-AbrB" evidence="1">
    <location>
        <begin position="25"/>
        <end position="59"/>
    </location>
</feature>
<dbReference type="InterPro" id="IPR007159">
    <property type="entry name" value="SpoVT-AbrB_dom"/>
</dbReference>
<dbReference type="Pfam" id="PF04014">
    <property type="entry name" value="MazE_antitoxin"/>
    <property type="match status" value="1"/>
</dbReference>
<proteinExistence type="predicted"/>
<dbReference type="RefSeq" id="WP_003100894.1">
    <property type="nucleotide sequence ID" value="NZ_CAADKC010000711.1"/>
</dbReference>
<reference evidence="2 3" key="1">
    <citation type="submission" date="2018-12" db="EMBL/GenBank/DDBJ databases">
        <title>Pseudomonas aeruginosa Diversity Panel.</title>
        <authorList>
            <person name="Snesrud E."/>
            <person name="Mcgann P."/>
        </authorList>
    </citation>
    <scope>NUCLEOTIDE SEQUENCE [LARGE SCALE GENOMIC DNA]</scope>
    <source>
        <strain evidence="2 3">MRSN6241</strain>
    </source>
</reference>
<organism evidence="2 3">
    <name type="scientific">Pseudomonas aeruginosa</name>
    <dbReference type="NCBI Taxonomy" id="287"/>
    <lineage>
        <taxon>Bacteria</taxon>
        <taxon>Pseudomonadati</taxon>
        <taxon>Pseudomonadota</taxon>
        <taxon>Gammaproteobacteria</taxon>
        <taxon>Pseudomonadales</taxon>
        <taxon>Pseudomonadaceae</taxon>
        <taxon>Pseudomonas</taxon>
    </lineage>
</organism>
<name>A0ABD7JUM0_PSEAI</name>
<evidence type="ECO:0000313" key="3">
    <source>
        <dbReference type="Proteomes" id="UP000276985"/>
    </source>
</evidence>
<sequence length="63" mass="6826">MVEPNTWRVACQDPGDGSGDAIIELPSELLDRLGWTVGDELILERVEGVLSLKLKPPPGEPTD</sequence>
<dbReference type="EMBL" id="RXTL01000044">
    <property type="protein sequence ID" value="RTS40255.1"/>
    <property type="molecule type" value="Genomic_DNA"/>
</dbReference>
<accession>A0ABD7JUM0</accession>
<dbReference type="Proteomes" id="UP000276985">
    <property type="component" value="Unassembled WGS sequence"/>
</dbReference>